<evidence type="ECO:0000313" key="1">
    <source>
        <dbReference type="EMBL" id="MET3595181.1"/>
    </source>
</evidence>
<comment type="caution">
    <text evidence="1">The sequence shown here is derived from an EMBL/GenBank/DDBJ whole genome shotgun (WGS) entry which is preliminary data.</text>
</comment>
<dbReference type="Gene3D" id="3.20.20.210">
    <property type="match status" value="1"/>
</dbReference>
<reference evidence="1 2" key="1">
    <citation type="submission" date="2024-06" db="EMBL/GenBank/DDBJ databases">
        <title>Genomic Encyclopedia of Type Strains, Phase IV (KMG-IV): sequencing the most valuable type-strain genomes for metagenomic binning, comparative biology and taxonomic classification.</title>
        <authorList>
            <person name="Goeker M."/>
        </authorList>
    </citation>
    <scope>NUCLEOTIDE SEQUENCE [LARGE SCALE GENOMIC DNA]</scope>
    <source>
        <strain evidence="1 2">DSM 29846</strain>
    </source>
</reference>
<sequence length="51" mass="5713">MLLLHVPIDLDLEDALEDTNVKSWLAFAAMDELVVLSRALSEGRNARCRSN</sequence>
<protein>
    <submittedName>
        <fullName evidence="1">Uncharacterized protein</fullName>
    </submittedName>
</protein>
<gene>
    <name evidence="1" type="ORF">ABID26_004593</name>
</gene>
<accession>A0ABV2HX24</accession>
<proteinExistence type="predicted"/>
<organism evidence="1 2">
    <name type="scientific">Mesorhizobium shonense</name>
    <dbReference type="NCBI Taxonomy" id="1209948"/>
    <lineage>
        <taxon>Bacteria</taxon>
        <taxon>Pseudomonadati</taxon>
        <taxon>Pseudomonadota</taxon>
        <taxon>Alphaproteobacteria</taxon>
        <taxon>Hyphomicrobiales</taxon>
        <taxon>Phyllobacteriaceae</taxon>
        <taxon>Mesorhizobium</taxon>
    </lineage>
</organism>
<dbReference type="InterPro" id="IPR038071">
    <property type="entry name" value="UROD/MetE-like_sf"/>
</dbReference>
<dbReference type="EMBL" id="JBEPLM010000009">
    <property type="protein sequence ID" value="MET3595181.1"/>
    <property type="molecule type" value="Genomic_DNA"/>
</dbReference>
<evidence type="ECO:0000313" key="2">
    <source>
        <dbReference type="Proteomes" id="UP001549036"/>
    </source>
</evidence>
<dbReference type="Proteomes" id="UP001549036">
    <property type="component" value="Unassembled WGS sequence"/>
</dbReference>
<keyword evidence="2" id="KW-1185">Reference proteome</keyword>
<name>A0ABV2HX24_9HYPH</name>